<keyword evidence="4" id="KW-1185">Reference proteome</keyword>
<feature type="transmembrane region" description="Helical" evidence="2">
    <location>
        <begin position="47"/>
        <end position="67"/>
    </location>
</feature>
<feature type="compositionally biased region" description="Basic and acidic residues" evidence="1">
    <location>
        <begin position="233"/>
        <end position="247"/>
    </location>
</feature>
<name>A0A3N2B961_9MICO</name>
<dbReference type="EMBL" id="RKHK01000001">
    <property type="protein sequence ID" value="ROR71813.1"/>
    <property type="molecule type" value="Genomic_DNA"/>
</dbReference>
<dbReference type="OrthoDB" id="8479889at2"/>
<proteinExistence type="predicted"/>
<comment type="caution">
    <text evidence="3">The sequence shown here is derived from an EMBL/GenBank/DDBJ whole genome shotgun (WGS) entry which is preliminary data.</text>
</comment>
<evidence type="ECO:0000313" key="4">
    <source>
        <dbReference type="Proteomes" id="UP000280668"/>
    </source>
</evidence>
<feature type="region of interest" description="Disordered" evidence="1">
    <location>
        <begin position="1"/>
        <end position="25"/>
    </location>
</feature>
<evidence type="ECO:0000256" key="1">
    <source>
        <dbReference type="SAM" id="MobiDB-lite"/>
    </source>
</evidence>
<keyword evidence="2" id="KW-0472">Membrane</keyword>
<sequence length="247" mass="27550">MALRKKKSADGDTAATSTENTAKPKKQRWYHNIRDAYRMTKRVYPRIGWILIGIFVGIMAVALGVGFLIGHPIYLGFIGFLLAFIAVMIVLTRKTRTAAFSQIDGKPGAVGAVIGQIKRGWNYEQEPTAVNPRTYDMVYRMIGKPGIVLVSEGPPQRVNRMLADEKRKVTRVAPNVPVHFIQYGPGEKQVPLIDLQKTLRKLPKKLNSAEVAEVSKRMRALGSNKLPVPKGIDPLRARPDRKAVRGR</sequence>
<dbReference type="InterPro" id="IPR025445">
    <property type="entry name" value="DUF4191"/>
</dbReference>
<organism evidence="3 4">
    <name type="scientific">Bogoriella caseilytica</name>
    <dbReference type="NCBI Taxonomy" id="56055"/>
    <lineage>
        <taxon>Bacteria</taxon>
        <taxon>Bacillati</taxon>
        <taxon>Actinomycetota</taxon>
        <taxon>Actinomycetes</taxon>
        <taxon>Micrococcales</taxon>
        <taxon>Bogoriellaceae</taxon>
        <taxon>Bogoriella</taxon>
    </lineage>
</organism>
<evidence type="ECO:0000256" key="2">
    <source>
        <dbReference type="SAM" id="Phobius"/>
    </source>
</evidence>
<evidence type="ECO:0000313" key="3">
    <source>
        <dbReference type="EMBL" id="ROR71813.1"/>
    </source>
</evidence>
<dbReference type="RefSeq" id="WP_123302482.1">
    <property type="nucleotide sequence ID" value="NZ_RKHK01000001.1"/>
</dbReference>
<keyword evidence="2" id="KW-0812">Transmembrane</keyword>
<dbReference type="Pfam" id="PF13829">
    <property type="entry name" value="DUF4191"/>
    <property type="match status" value="1"/>
</dbReference>
<keyword evidence="2" id="KW-1133">Transmembrane helix</keyword>
<protein>
    <submittedName>
        <fullName evidence="3">Uncharacterized protein DUF4191</fullName>
    </submittedName>
</protein>
<reference evidence="3 4" key="1">
    <citation type="submission" date="2018-11" db="EMBL/GenBank/DDBJ databases">
        <title>Sequencing the genomes of 1000 actinobacteria strains.</title>
        <authorList>
            <person name="Klenk H.-P."/>
        </authorList>
    </citation>
    <scope>NUCLEOTIDE SEQUENCE [LARGE SCALE GENOMIC DNA]</scope>
    <source>
        <strain evidence="3 4">DSM 11294</strain>
    </source>
</reference>
<feature type="transmembrane region" description="Helical" evidence="2">
    <location>
        <begin position="73"/>
        <end position="91"/>
    </location>
</feature>
<gene>
    <name evidence="3" type="ORF">EDD31_0151</name>
</gene>
<feature type="region of interest" description="Disordered" evidence="1">
    <location>
        <begin position="222"/>
        <end position="247"/>
    </location>
</feature>
<dbReference type="Proteomes" id="UP000280668">
    <property type="component" value="Unassembled WGS sequence"/>
</dbReference>
<accession>A0A3N2B961</accession>
<dbReference type="AlphaFoldDB" id="A0A3N2B961"/>